<keyword evidence="2" id="KW-0813">Transport</keyword>
<dbReference type="Pfam" id="PF02080">
    <property type="entry name" value="TrkA_C"/>
    <property type="match status" value="1"/>
</dbReference>
<dbReference type="PANTHER" id="PTHR45711:SF6">
    <property type="entry name" value="CHLORIDE CHANNEL PROTEIN"/>
    <property type="match status" value="1"/>
</dbReference>
<dbReference type="STRING" id="1147123.SAMN05443428_11326"/>
<feature type="transmembrane region" description="Helical" evidence="8">
    <location>
        <begin position="49"/>
        <end position="69"/>
    </location>
</feature>
<feature type="transmembrane region" description="Helical" evidence="8">
    <location>
        <begin position="146"/>
        <end position="171"/>
    </location>
</feature>
<evidence type="ECO:0000256" key="5">
    <source>
        <dbReference type="ARBA" id="ARBA00023065"/>
    </source>
</evidence>
<dbReference type="InterPro" id="IPR006037">
    <property type="entry name" value="RCK_C"/>
</dbReference>
<keyword evidence="5" id="KW-0406">Ion transport</keyword>
<feature type="transmembrane region" description="Helical" evidence="8">
    <location>
        <begin position="220"/>
        <end position="237"/>
    </location>
</feature>
<feature type="transmembrane region" description="Helical" evidence="8">
    <location>
        <begin position="258"/>
        <end position="275"/>
    </location>
</feature>
<evidence type="ECO:0000313" key="10">
    <source>
        <dbReference type="EMBL" id="SKA92942.1"/>
    </source>
</evidence>
<organism evidence="10 11">
    <name type="scientific">Caloramator quimbayensis</name>
    <dbReference type="NCBI Taxonomy" id="1147123"/>
    <lineage>
        <taxon>Bacteria</taxon>
        <taxon>Bacillati</taxon>
        <taxon>Bacillota</taxon>
        <taxon>Clostridia</taxon>
        <taxon>Eubacteriales</taxon>
        <taxon>Clostridiaceae</taxon>
        <taxon>Caloramator</taxon>
    </lineage>
</organism>
<evidence type="ECO:0000256" key="1">
    <source>
        <dbReference type="ARBA" id="ARBA00004141"/>
    </source>
</evidence>
<evidence type="ECO:0000256" key="6">
    <source>
        <dbReference type="ARBA" id="ARBA00023136"/>
    </source>
</evidence>
<dbReference type="PRINTS" id="PR00762">
    <property type="entry name" value="CLCHANNEL"/>
</dbReference>
<feature type="transmembrane region" description="Helical" evidence="8">
    <location>
        <begin position="295"/>
        <end position="314"/>
    </location>
</feature>
<dbReference type="Pfam" id="PF00654">
    <property type="entry name" value="Voltage_CLC"/>
    <property type="match status" value="1"/>
</dbReference>
<feature type="transmembrane region" description="Helical" evidence="8">
    <location>
        <begin position="350"/>
        <end position="371"/>
    </location>
</feature>
<evidence type="ECO:0000256" key="3">
    <source>
        <dbReference type="ARBA" id="ARBA00022692"/>
    </source>
</evidence>
<feature type="transmembrane region" description="Helical" evidence="8">
    <location>
        <begin position="383"/>
        <end position="401"/>
    </location>
</feature>
<dbReference type="GO" id="GO:0006813">
    <property type="term" value="P:potassium ion transport"/>
    <property type="evidence" value="ECO:0007669"/>
    <property type="project" value="InterPro"/>
</dbReference>
<dbReference type="Gene3D" id="3.30.70.1450">
    <property type="entry name" value="Regulator of K+ conductance, C-terminal domain"/>
    <property type="match status" value="1"/>
</dbReference>
<evidence type="ECO:0000256" key="4">
    <source>
        <dbReference type="ARBA" id="ARBA00022989"/>
    </source>
</evidence>
<comment type="subcellular location">
    <subcellularLocation>
        <location evidence="1">Membrane</location>
        <topology evidence="1">Multi-pass membrane protein</topology>
    </subcellularLocation>
</comment>
<evidence type="ECO:0000313" key="11">
    <source>
        <dbReference type="Proteomes" id="UP000190105"/>
    </source>
</evidence>
<sequence>MQNIKIKIVFKSIVSGIFSGFLVVLYRIALEKVSIFSHYTYNFLHKNLLFFPLWIILMIMLGYFVGYIIEKEPMASGSGIPQVEGMLLRKLNMNWIRIIIAKFVGGLICIGAGLSLGREGPSIQLGACAAQGVSKNLKSSKIEEEYLITGGASAGLSAAFSAPLAGVIFALEEVHKNFSPIVLVSALSASIVADFISKYFFGMKPIFYFFNLSPIPLKNYPYIILLGIILGLLGVLFNKSLLKCQDLYAKQNYIKKRAYPIIPFILAGFLGLLLPEVLGGGHEIVVSLMNKPVSLYMLLIILFAKFLFTMISYGSGAPGGIFLPLLSIGALIGAVYGNIMHSLALFNSQFIPNIIILSMAGYFSAIVKAPITGIILITEMSGGFNHLLSISIVCLTSYIVVEALNSKPIYEVLLERLLSKGTDKIEKECKAKIIIEAPVCMSSLLEGKKIKDIKWPSSCLLVAIRRGEKEIIPKGNTVMYAGDYIIVLADENNSAAIKECLCKYGQTVKGDAEGDGSH</sequence>
<keyword evidence="3 8" id="KW-0812">Transmembrane</keyword>
<feature type="domain" description="RCK C-terminal" evidence="9">
    <location>
        <begin position="422"/>
        <end position="503"/>
    </location>
</feature>
<dbReference type="SUPFAM" id="SSF116726">
    <property type="entry name" value="TrkA C-terminal domain-like"/>
    <property type="match status" value="1"/>
</dbReference>
<name>A0A1T4XTQ7_9CLOT</name>
<dbReference type="Gene3D" id="1.10.3080.10">
    <property type="entry name" value="Clc chloride channel"/>
    <property type="match status" value="1"/>
</dbReference>
<feature type="transmembrane region" description="Helical" evidence="8">
    <location>
        <begin position="321"/>
        <end position="344"/>
    </location>
</feature>
<keyword evidence="7" id="KW-0868">Chloride</keyword>
<dbReference type="SUPFAM" id="SSF81340">
    <property type="entry name" value="Clc chloride channel"/>
    <property type="match status" value="1"/>
</dbReference>
<dbReference type="GO" id="GO:0008324">
    <property type="term" value="F:monoatomic cation transmembrane transporter activity"/>
    <property type="evidence" value="ECO:0007669"/>
    <property type="project" value="InterPro"/>
</dbReference>
<keyword evidence="11" id="KW-1185">Reference proteome</keyword>
<dbReference type="PROSITE" id="PS51202">
    <property type="entry name" value="RCK_C"/>
    <property type="match status" value="1"/>
</dbReference>
<dbReference type="AlphaFoldDB" id="A0A1T4XTQ7"/>
<evidence type="ECO:0000256" key="8">
    <source>
        <dbReference type="SAM" id="Phobius"/>
    </source>
</evidence>
<feature type="transmembrane region" description="Helical" evidence="8">
    <location>
        <begin position="178"/>
        <end position="200"/>
    </location>
</feature>
<evidence type="ECO:0000256" key="2">
    <source>
        <dbReference type="ARBA" id="ARBA00022448"/>
    </source>
</evidence>
<reference evidence="11" key="1">
    <citation type="submission" date="2017-02" db="EMBL/GenBank/DDBJ databases">
        <authorList>
            <person name="Varghese N."/>
            <person name="Submissions S."/>
        </authorList>
    </citation>
    <scope>NUCLEOTIDE SEQUENCE [LARGE SCALE GENOMIC DNA]</scope>
    <source>
        <strain evidence="11">USBA 833</strain>
    </source>
</reference>
<dbReference type="GO" id="GO:0005886">
    <property type="term" value="C:plasma membrane"/>
    <property type="evidence" value="ECO:0007669"/>
    <property type="project" value="TreeGrafter"/>
</dbReference>
<dbReference type="CDD" id="cd01031">
    <property type="entry name" value="EriC"/>
    <property type="match status" value="1"/>
</dbReference>
<dbReference type="InterPro" id="IPR001807">
    <property type="entry name" value="ClC"/>
</dbReference>
<evidence type="ECO:0000259" key="9">
    <source>
        <dbReference type="PROSITE" id="PS51202"/>
    </source>
</evidence>
<dbReference type="EMBL" id="FUYH01000013">
    <property type="protein sequence ID" value="SKA92942.1"/>
    <property type="molecule type" value="Genomic_DNA"/>
</dbReference>
<gene>
    <name evidence="10" type="ORF">SAMN05443428_11326</name>
</gene>
<feature type="transmembrane region" description="Helical" evidence="8">
    <location>
        <begin position="95"/>
        <end position="116"/>
    </location>
</feature>
<dbReference type="Proteomes" id="UP000190105">
    <property type="component" value="Unassembled WGS sequence"/>
</dbReference>
<dbReference type="InterPro" id="IPR014743">
    <property type="entry name" value="Cl-channel_core"/>
</dbReference>
<proteinExistence type="predicted"/>
<keyword evidence="6 8" id="KW-0472">Membrane</keyword>
<feature type="transmembrane region" description="Helical" evidence="8">
    <location>
        <begin position="12"/>
        <end position="29"/>
    </location>
</feature>
<evidence type="ECO:0000256" key="7">
    <source>
        <dbReference type="ARBA" id="ARBA00023214"/>
    </source>
</evidence>
<keyword evidence="4 8" id="KW-1133">Transmembrane helix</keyword>
<dbReference type="InterPro" id="IPR036721">
    <property type="entry name" value="RCK_C_sf"/>
</dbReference>
<protein>
    <submittedName>
        <fullName evidence="10">H+/Cl-antiporter ClcA</fullName>
    </submittedName>
</protein>
<dbReference type="PANTHER" id="PTHR45711">
    <property type="entry name" value="CHLORIDE CHANNEL PROTEIN"/>
    <property type="match status" value="1"/>
</dbReference>
<dbReference type="GO" id="GO:0005247">
    <property type="term" value="F:voltage-gated chloride channel activity"/>
    <property type="evidence" value="ECO:0007669"/>
    <property type="project" value="TreeGrafter"/>
</dbReference>
<accession>A0A1T4XTQ7</accession>